<proteinExistence type="predicted"/>
<protein>
    <recommendedName>
        <fullName evidence="2">Rhodanese domain-containing protein</fullName>
    </recommendedName>
</protein>
<keyword evidence="4" id="KW-1185">Reference proteome</keyword>
<name>A0ABD6BUB7_9EURY</name>
<evidence type="ECO:0000313" key="4">
    <source>
        <dbReference type="Proteomes" id="UP001597139"/>
    </source>
</evidence>
<comment type="caution">
    <text evidence="3">The sequence shown here is derived from an EMBL/GenBank/DDBJ whole genome shotgun (WGS) entry which is preliminary data.</text>
</comment>
<dbReference type="InterPro" id="IPR001763">
    <property type="entry name" value="Rhodanese-like_dom"/>
</dbReference>
<dbReference type="InterPro" id="IPR058305">
    <property type="entry name" value="DUF7992"/>
</dbReference>
<accession>A0ABD6BUB7</accession>
<feature type="region of interest" description="Disordered" evidence="1">
    <location>
        <begin position="1"/>
        <end position="33"/>
    </location>
</feature>
<dbReference type="PROSITE" id="PS50206">
    <property type="entry name" value="RHODANESE_3"/>
    <property type="match status" value="1"/>
</dbReference>
<dbReference type="EMBL" id="JBHUCZ010000012">
    <property type="protein sequence ID" value="MFD1568390.1"/>
    <property type="molecule type" value="Genomic_DNA"/>
</dbReference>
<evidence type="ECO:0000313" key="3">
    <source>
        <dbReference type="EMBL" id="MFD1568390.1"/>
    </source>
</evidence>
<sequence length="146" mass="16125">MPIDIEAPSPPDLTNRSLPSGIDPTDVTDSTGDLRREELETALREGAWDDAFGEWTEYTDLNEAEYRAVHDAGLVESLDFYWDPVEGGVRFELPSIPDGLGDDGSLSSLASTELADLGETVRKVLEGGYIDWSELETDEQEMDENL</sequence>
<reference evidence="3 4" key="1">
    <citation type="journal article" date="2019" name="Int. J. Syst. Evol. Microbiol.">
        <title>The Global Catalogue of Microorganisms (GCM) 10K type strain sequencing project: providing services to taxonomists for standard genome sequencing and annotation.</title>
        <authorList>
            <consortium name="The Broad Institute Genomics Platform"/>
            <consortium name="The Broad Institute Genome Sequencing Center for Infectious Disease"/>
            <person name="Wu L."/>
            <person name="Ma J."/>
        </authorList>
    </citation>
    <scope>NUCLEOTIDE SEQUENCE [LARGE SCALE GENOMIC DNA]</scope>
    <source>
        <strain evidence="3 4">CGMCC 1.12859</strain>
    </source>
</reference>
<dbReference type="Proteomes" id="UP001597139">
    <property type="component" value="Unassembled WGS sequence"/>
</dbReference>
<gene>
    <name evidence="3" type="ORF">ACFSAU_12905</name>
</gene>
<dbReference type="Pfam" id="PF25955">
    <property type="entry name" value="DUF7992"/>
    <property type="match status" value="1"/>
</dbReference>
<evidence type="ECO:0000259" key="2">
    <source>
        <dbReference type="PROSITE" id="PS50206"/>
    </source>
</evidence>
<organism evidence="3 4">
    <name type="scientific">Halolamina litorea</name>
    <dbReference type="NCBI Taxonomy" id="1515593"/>
    <lineage>
        <taxon>Archaea</taxon>
        <taxon>Methanobacteriati</taxon>
        <taxon>Methanobacteriota</taxon>
        <taxon>Stenosarchaea group</taxon>
        <taxon>Halobacteria</taxon>
        <taxon>Halobacteriales</taxon>
        <taxon>Haloferacaceae</taxon>
    </lineage>
</organism>
<dbReference type="AlphaFoldDB" id="A0ABD6BUB7"/>
<evidence type="ECO:0000256" key="1">
    <source>
        <dbReference type="SAM" id="MobiDB-lite"/>
    </source>
</evidence>
<dbReference type="RefSeq" id="WP_267648137.1">
    <property type="nucleotide sequence ID" value="NZ_JANHGR010000003.1"/>
</dbReference>
<feature type="domain" description="Rhodanese" evidence="2">
    <location>
        <begin position="104"/>
        <end position="141"/>
    </location>
</feature>